<keyword evidence="8" id="KW-1015">Disulfide bond</keyword>
<dbReference type="InterPro" id="IPR038354">
    <property type="entry name" value="VKOR_sf"/>
</dbReference>
<dbReference type="GO" id="GO:0016491">
    <property type="term" value="F:oxidoreductase activity"/>
    <property type="evidence" value="ECO:0007669"/>
    <property type="project" value="UniProtKB-KW"/>
</dbReference>
<dbReference type="Pfam" id="PF01323">
    <property type="entry name" value="DSBA"/>
    <property type="match status" value="1"/>
</dbReference>
<evidence type="ECO:0000256" key="9">
    <source>
        <dbReference type="ARBA" id="ARBA00023284"/>
    </source>
</evidence>
<evidence type="ECO:0000256" key="3">
    <source>
        <dbReference type="ARBA" id="ARBA00022692"/>
    </source>
</evidence>
<feature type="transmembrane region" description="Helical" evidence="11">
    <location>
        <begin position="44"/>
        <end position="61"/>
    </location>
</feature>
<feature type="domain" description="Vitamin K epoxide reductase" evidence="12">
    <location>
        <begin position="44"/>
        <end position="183"/>
    </location>
</feature>
<dbReference type="eggNOG" id="COG1651">
    <property type="taxonomic scope" value="Bacteria"/>
</dbReference>
<name>Q2INA1_ANADE</name>
<reference evidence="13" key="1">
    <citation type="submission" date="2006-01" db="EMBL/GenBank/DDBJ databases">
        <title>Complete sequence of Anaeromyxobacter dehalogenans 2CP-C.</title>
        <authorList>
            <consortium name="US DOE Joint Genome Institute"/>
            <person name="Copeland A."/>
            <person name="Lucas S."/>
            <person name="Lapidus A."/>
            <person name="Barry K."/>
            <person name="Detter J.C."/>
            <person name="Glavina T."/>
            <person name="Hammon N."/>
            <person name="Israni S."/>
            <person name="Pitluck S."/>
            <person name="Brettin T."/>
            <person name="Bruce D."/>
            <person name="Han C."/>
            <person name="Tapia R."/>
            <person name="Gilna P."/>
            <person name="Kiss H."/>
            <person name="Schmutz J."/>
            <person name="Larimer F."/>
            <person name="Land M."/>
            <person name="Kyrpides N."/>
            <person name="Anderson I."/>
            <person name="Sanford R.A."/>
            <person name="Ritalahti K.M."/>
            <person name="Thomas H.S."/>
            <person name="Kirby J.R."/>
            <person name="Zhulin I.B."/>
            <person name="Loeffler F.E."/>
            <person name="Richardson P."/>
        </authorList>
    </citation>
    <scope>NUCLEOTIDE SEQUENCE</scope>
    <source>
        <strain evidence="13">2CP-C</strain>
    </source>
</reference>
<evidence type="ECO:0000313" key="13">
    <source>
        <dbReference type="EMBL" id="ABC80281.1"/>
    </source>
</evidence>
<feature type="transmembrane region" description="Helical" evidence="11">
    <location>
        <begin position="158"/>
        <end position="183"/>
    </location>
</feature>
<dbReference type="KEGG" id="ade:Adeh_0505"/>
<comment type="subcellular location">
    <subcellularLocation>
        <location evidence="1">Membrane</location>
        <topology evidence="1">Multi-pass membrane protein</topology>
    </subcellularLocation>
</comment>
<proteinExistence type="inferred from homology"/>
<dbReference type="STRING" id="290397.Adeh_0505"/>
<feature type="transmembrane region" description="Helical" evidence="11">
    <location>
        <begin position="103"/>
        <end position="122"/>
    </location>
</feature>
<dbReference type="PANTHER" id="PTHR34573:SF1">
    <property type="entry name" value="VITAMIN K EPOXIDE REDUCTASE DOMAIN-CONTAINING PROTEIN"/>
    <property type="match status" value="1"/>
</dbReference>
<dbReference type="eggNOG" id="COG4243">
    <property type="taxonomic scope" value="Bacteria"/>
</dbReference>
<dbReference type="HOGENOM" id="CLU_054539_0_0_7"/>
<keyword evidence="9" id="KW-0676">Redox-active center</keyword>
<evidence type="ECO:0000256" key="4">
    <source>
        <dbReference type="ARBA" id="ARBA00022719"/>
    </source>
</evidence>
<evidence type="ECO:0000256" key="5">
    <source>
        <dbReference type="ARBA" id="ARBA00022989"/>
    </source>
</evidence>
<accession>Q2INA1</accession>
<dbReference type="GO" id="GO:0016020">
    <property type="term" value="C:membrane"/>
    <property type="evidence" value="ECO:0007669"/>
    <property type="project" value="UniProtKB-SubCell"/>
</dbReference>
<dbReference type="CDD" id="cd12920">
    <property type="entry name" value="VKOR_3"/>
    <property type="match status" value="1"/>
</dbReference>
<dbReference type="Pfam" id="PF07884">
    <property type="entry name" value="VKOR"/>
    <property type="match status" value="1"/>
</dbReference>
<dbReference type="InterPro" id="IPR036249">
    <property type="entry name" value="Thioredoxin-like_sf"/>
</dbReference>
<sequence>MGHAGRQDGRATSGYHPPVPAPHVPDTSRGKQPDRGGTSARSRALELAILLLALAGAGLAAELTLLHGRAHAGGASSFCAISERVNCDKVALSAWSSLLGVPLAAWGLLAYLVIAALAASALRRPRAEAGWPAGLLLAASGFMAAGAVFLAAISELVIGSLCIVCAGSWLVSFALAGCAFVLARRAGGPAAAIRADLAALRARPLASASAALVLLAASGGLFAFYAGPPPAGTGTGAPAAAAPAAKLGPPGSIVLYEYSDYECPFCAKSHEANKPILASRPDVKVVRRHFPLDDTCNPKLTRPFHVGACDLARAAICAEAQGRFEQMDDALFRNQAEKAPVRELARRVGLDLPRFDACLSSPDTERRLADDIESAIQAGVRGTPSYVYGGKVYPGDLATLLGAKPATTSGG</sequence>
<dbReference type="InterPro" id="IPR012932">
    <property type="entry name" value="VKOR"/>
</dbReference>
<dbReference type="InterPro" id="IPR001853">
    <property type="entry name" value="DSBA-like_thioredoxin_dom"/>
</dbReference>
<keyword evidence="6" id="KW-0560">Oxidoreductase</keyword>
<evidence type="ECO:0000256" key="11">
    <source>
        <dbReference type="SAM" id="Phobius"/>
    </source>
</evidence>
<dbReference type="Proteomes" id="UP000001935">
    <property type="component" value="Chromosome"/>
</dbReference>
<evidence type="ECO:0000256" key="1">
    <source>
        <dbReference type="ARBA" id="ARBA00004141"/>
    </source>
</evidence>
<dbReference type="SMART" id="SM00756">
    <property type="entry name" value="VKc"/>
    <property type="match status" value="1"/>
</dbReference>
<keyword evidence="7 11" id="KW-0472">Membrane</keyword>
<dbReference type="GO" id="GO:0048038">
    <property type="term" value="F:quinone binding"/>
    <property type="evidence" value="ECO:0007669"/>
    <property type="project" value="UniProtKB-KW"/>
</dbReference>
<organism evidence="13 14">
    <name type="scientific">Anaeromyxobacter dehalogenans (strain 2CP-C)</name>
    <dbReference type="NCBI Taxonomy" id="290397"/>
    <lineage>
        <taxon>Bacteria</taxon>
        <taxon>Pseudomonadati</taxon>
        <taxon>Myxococcota</taxon>
        <taxon>Myxococcia</taxon>
        <taxon>Myxococcales</taxon>
        <taxon>Cystobacterineae</taxon>
        <taxon>Anaeromyxobacteraceae</taxon>
        <taxon>Anaeromyxobacter</taxon>
    </lineage>
</organism>
<dbReference type="EMBL" id="CP000251">
    <property type="protein sequence ID" value="ABC80281.1"/>
    <property type="molecule type" value="Genomic_DNA"/>
</dbReference>
<evidence type="ECO:0000256" key="6">
    <source>
        <dbReference type="ARBA" id="ARBA00023002"/>
    </source>
</evidence>
<feature type="transmembrane region" description="Helical" evidence="11">
    <location>
        <begin position="134"/>
        <end position="152"/>
    </location>
</feature>
<evidence type="ECO:0000256" key="8">
    <source>
        <dbReference type="ARBA" id="ARBA00023157"/>
    </source>
</evidence>
<dbReference type="Gene3D" id="3.40.30.10">
    <property type="entry name" value="Glutaredoxin"/>
    <property type="match status" value="1"/>
</dbReference>
<keyword evidence="3 11" id="KW-0812">Transmembrane</keyword>
<dbReference type="Gene3D" id="1.20.1440.130">
    <property type="entry name" value="VKOR domain"/>
    <property type="match status" value="1"/>
</dbReference>
<feature type="region of interest" description="Disordered" evidence="10">
    <location>
        <begin position="1"/>
        <end position="38"/>
    </location>
</feature>
<evidence type="ECO:0000256" key="7">
    <source>
        <dbReference type="ARBA" id="ARBA00023136"/>
    </source>
</evidence>
<evidence type="ECO:0000259" key="12">
    <source>
        <dbReference type="SMART" id="SM00756"/>
    </source>
</evidence>
<gene>
    <name evidence="13" type="ordered locus">Adeh_0505</name>
</gene>
<dbReference type="PANTHER" id="PTHR34573">
    <property type="entry name" value="VKC DOMAIN-CONTAINING PROTEIN"/>
    <property type="match status" value="1"/>
</dbReference>
<evidence type="ECO:0000313" key="14">
    <source>
        <dbReference type="Proteomes" id="UP000001935"/>
    </source>
</evidence>
<evidence type="ECO:0000256" key="10">
    <source>
        <dbReference type="SAM" id="MobiDB-lite"/>
    </source>
</evidence>
<dbReference type="SUPFAM" id="SSF52833">
    <property type="entry name" value="Thioredoxin-like"/>
    <property type="match status" value="1"/>
</dbReference>
<comment type="similarity">
    <text evidence="2">Belongs to the VKOR family.</text>
</comment>
<keyword evidence="4" id="KW-0874">Quinone</keyword>
<feature type="transmembrane region" description="Helical" evidence="11">
    <location>
        <begin position="204"/>
        <end position="225"/>
    </location>
</feature>
<keyword evidence="5 11" id="KW-1133">Transmembrane helix</keyword>
<protein>
    <submittedName>
        <fullName evidence="13">Vitamin K epoxide reductase</fullName>
    </submittedName>
</protein>
<evidence type="ECO:0000256" key="2">
    <source>
        <dbReference type="ARBA" id="ARBA00006214"/>
    </source>
</evidence>
<dbReference type="AlphaFoldDB" id="Q2INA1"/>